<name>A0ABY8KSF2_9FLAO</name>
<dbReference type="InterPro" id="IPR035386">
    <property type="entry name" value="Arm-DNA-bind_5"/>
</dbReference>
<feature type="domain" description="Arm DNA-binding" evidence="1">
    <location>
        <begin position="10"/>
        <end position="45"/>
    </location>
</feature>
<keyword evidence="2" id="KW-0238">DNA-binding</keyword>
<accession>A0ABY8KSF2</accession>
<evidence type="ECO:0000313" key="3">
    <source>
        <dbReference type="Proteomes" id="UP001238523"/>
    </source>
</evidence>
<dbReference type="EMBL" id="CP122379">
    <property type="protein sequence ID" value="WGF92374.1"/>
    <property type="molecule type" value="Genomic_DNA"/>
</dbReference>
<dbReference type="Proteomes" id="UP001238523">
    <property type="component" value="Chromosome"/>
</dbReference>
<protein>
    <submittedName>
        <fullName evidence="2">Arm DNA-binding domain-containing protein</fullName>
    </submittedName>
</protein>
<dbReference type="Pfam" id="PF17293">
    <property type="entry name" value="Arm-DNA-bind_5"/>
    <property type="match status" value="1"/>
</dbReference>
<dbReference type="GO" id="GO:0003677">
    <property type="term" value="F:DNA binding"/>
    <property type="evidence" value="ECO:0007669"/>
    <property type="project" value="UniProtKB-KW"/>
</dbReference>
<sequence>MQTTFSILFYPRGNDIDRNGNAPIYARITVNGKRSEFSIKRKVQKTGIVYHPQRINVSIARRVKVNHLERVKVNH</sequence>
<gene>
    <name evidence="2" type="ORF">QCQ61_14345</name>
</gene>
<evidence type="ECO:0000313" key="2">
    <source>
        <dbReference type="EMBL" id="WGF92374.1"/>
    </source>
</evidence>
<dbReference type="RefSeq" id="WP_279448338.1">
    <property type="nucleotide sequence ID" value="NZ_CP122379.1"/>
</dbReference>
<keyword evidence="3" id="KW-1185">Reference proteome</keyword>
<reference evidence="2 3" key="1">
    <citation type="submission" date="2023-04" db="EMBL/GenBank/DDBJ databases">
        <title>Taxonomic identification of the Arctic strain Aequorivita sp. nov. and transcriptomic analysis in response to temperature stress.</title>
        <authorList>
            <person name="Liu W."/>
            <person name="Cong B."/>
            <person name="Lin J."/>
        </authorList>
    </citation>
    <scope>NUCLEOTIDE SEQUENCE [LARGE SCALE GENOMIC DNA]</scope>
    <source>
        <strain evidence="2 3">Ant34-E75</strain>
    </source>
</reference>
<organism evidence="2 3">
    <name type="scientific">Aequorivita marisscotiae</name>
    <dbReference type="NCBI Taxonomy" id="3040348"/>
    <lineage>
        <taxon>Bacteria</taxon>
        <taxon>Pseudomonadati</taxon>
        <taxon>Bacteroidota</taxon>
        <taxon>Flavobacteriia</taxon>
        <taxon>Flavobacteriales</taxon>
        <taxon>Flavobacteriaceae</taxon>
        <taxon>Aequorivita</taxon>
    </lineage>
</organism>
<evidence type="ECO:0000259" key="1">
    <source>
        <dbReference type="Pfam" id="PF17293"/>
    </source>
</evidence>
<proteinExistence type="predicted"/>